<dbReference type="Gene3D" id="3.40.50.150">
    <property type="entry name" value="Vaccinia Virus protein VP39"/>
    <property type="match status" value="1"/>
</dbReference>
<dbReference type="InterPro" id="IPR041698">
    <property type="entry name" value="Methyltransf_25"/>
</dbReference>
<dbReference type="Pfam" id="PF13649">
    <property type="entry name" value="Methyltransf_25"/>
    <property type="match status" value="1"/>
</dbReference>
<dbReference type="EMBL" id="BAAANF010000009">
    <property type="protein sequence ID" value="GAA1683566.1"/>
    <property type="molecule type" value="Genomic_DNA"/>
</dbReference>
<reference evidence="3" key="1">
    <citation type="journal article" date="2019" name="Int. J. Syst. Evol. Microbiol.">
        <title>The Global Catalogue of Microorganisms (GCM) 10K type strain sequencing project: providing services to taxonomists for standard genome sequencing and annotation.</title>
        <authorList>
            <consortium name="The Broad Institute Genomics Platform"/>
            <consortium name="The Broad Institute Genome Sequencing Center for Infectious Disease"/>
            <person name="Wu L."/>
            <person name="Ma J."/>
        </authorList>
    </citation>
    <scope>NUCLEOTIDE SEQUENCE [LARGE SCALE GENOMIC DNA]</scope>
    <source>
        <strain evidence="3">JCM 14307</strain>
    </source>
</reference>
<dbReference type="CDD" id="cd02440">
    <property type="entry name" value="AdoMet_MTases"/>
    <property type="match status" value="1"/>
</dbReference>
<sequence length="342" mass="36815">MHPVSVSNQDDQLARFALAGQARDVVKAWVDGAQVLSLVTALRNKGWTTYLTEPRTLDALTAFSGLPPERVADLVGALEANGVVTYDETVQLTDSFAALVADDAYIGLDDALDQSELLTRMVRTAAENPGPLPLSAPDALVTARATGGKASPVTRALYDKLFLPQIPELAELIHTDRFLDVGCGVAGATTTLAGLFPDLRGTALELIPTVAAETQRRINALGVGDRVDLKVMDARDFDEKDAFGSAFWAQPFFPAETRQATLEMILRALRPGGILFVQEMEPVPDEAGRPSYALRKLVAQGWGVPFGRTAEELTEEAVAVGFELIRIAQTDFGRMVLVGRPL</sequence>
<dbReference type="InterPro" id="IPR029063">
    <property type="entry name" value="SAM-dependent_MTases_sf"/>
</dbReference>
<comment type="caution">
    <text evidence="2">The sequence shown here is derived from an EMBL/GenBank/DDBJ whole genome shotgun (WGS) entry which is preliminary data.</text>
</comment>
<gene>
    <name evidence="2" type="ORF">GCM10009745_29970</name>
</gene>
<feature type="domain" description="Methyltransferase" evidence="1">
    <location>
        <begin position="179"/>
        <end position="273"/>
    </location>
</feature>
<dbReference type="Proteomes" id="UP001500280">
    <property type="component" value="Unassembled WGS sequence"/>
</dbReference>
<proteinExistence type="predicted"/>
<accession>A0ABP4T7I7</accession>
<dbReference type="SUPFAM" id="SSF53335">
    <property type="entry name" value="S-adenosyl-L-methionine-dependent methyltransferases"/>
    <property type="match status" value="1"/>
</dbReference>
<keyword evidence="3" id="KW-1185">Reference proteome</keyword>
<evidence type="ECO:0000313" key="2">
    <source>
        <dbReference type="EMBL" id="GAA1683566.1"/>
    </source>
</evidence>
<name>A0ABP4T7I7_9ACTN</name>
<organism evidence="2 3">
    <name type="scientific">Kribbella yunnanensis</name>
    <dbReference type="NCBI Taxonomy" id="190194"/>
    <lineage>
        <taxon>Bacteria</taxon>
        <taxon>Bacillati</taxon>
        <taxon>Actinomycetota</taxon>
        <taxon>Actinomycetes</taxon>
        <taxon>Propionibacteriales</taxon>
        <taxon>Kribbellaceae</taxon>
        <taxon>Kribbella</taxon>
    </lineage>
</organism>
<evidence type="ECO:0000313" key="3">
    <source>
        <dbReference type="Proteomes" id="UP001500280"/>
    </source>
</evidence>
<evidence type="ECO:0000259" key="1">
    <source>
        <dbReference type="Pfam" id="PF13649"/>
    </source>
</evidence>
<protein>
    <recommendedName>
        <fullName evidence="1">Methyltransferase domain-containing protein</fullName>
    </recommendedName>
</protein>